<dbReference type="InterPro" id="IPR016176">
    <property type="entry name" value="Cbl-dep_enz_cat"/>
</dbReference>
<keyword evidence="3" id="KW-1185">Reference proteome</keyword>
<dbReference type="Proteomes" id="UP001596042">
    <property type="component" value="Unassembled WGS sequence"/>
</dbReference>
<reference evidence="3" key="1">
    <citation type="journal article" date="2019" name="Int. J. Syst. Evol. Microbiol.">
        <title>The Global Catalogue of Microorganisms (GCM) 10K type strain sequencing project: providing services to taxonomists for standard genome sequencing and annotation.</title>
        <authorList>
            <consortium name="The Broad Institute Genomics Platform"/>
            <consortium name="The Broad Institute Genome Sequencing Center for Infectious Disease"/>
            <person name="Wu L."/>
            <person name="Ma J."/>
        </authorList>
    </citation>
    <scope>NUCLEOTIDE SEQUENCE [LARGE SCALE GENOMIC DNA]</scope>
    <source>
        <strain evidence="3">CGMCC 1.15731</strain>
    </source>
</reference>
<protein>
    <submittedName>
        <fullName evidence="2">Propanediol/glycerol family dehydratase large subunit</fullName>
    </submittedName>
</protein>
<dbReference type="EMBL" id="JBHSEL010000023">
    <property type="protein sequence ID" value="MFC4624000.1"/>
    <property type="molecule type" value="Genomic_DNA"/>
</dbReference>
<dbReference type="SUPFAM" id="SSF52968">
    <property type="entry name" value="B12-dependent dehydatase associated subunit"/>
    <property type="match status" value="1"/>
</dbReference>
<dbReference type="RefSeq" id="WP_374831492.1">
    <property type="nucleotide sequence ID" value="NZ_JBHEEZ010000009.1"/>
</dbReference>
<dbReference type="Gene3D" id="3.40.50.10150">
    <property type="entry name" value="B12-dependent dehydatase associated subunit"/>
    <property type="match status" value="1"/>
</dbReference>
<evidence type="ECO:0000313" key="3">
    <source>
        <dbReference type="Proteomes" id="UP001596042"/>
    </source>
</evidence>
<dbReference type="InterPro" id="IPR010254">
    <property type="entry name" value="B12-dep_deHydtase_bsu"/>
</dbReference>
<evidence type="ECO:0000313" key="2">
    <source>
        <dbReference type="EMBL" id="MFC4624000.1"/>
    </source>
</evidence>
<proteinExistence type="predicted"/>
<comment type="caution">
    <text evidence="2">The sequence shown here is derived from an EMBL/GenBank/DDBJ whole genome shotgun (WGS) entry which is preliminary data.</text>
</comment>
<dbReference type="SUPFAM" id="SSF51703">
    <property type="entry name" value="Cobalamin (vitamin B12)-dependent enzymes"/>
    <property type="match status" value="1"/>
</dbReference>
<dbReference type="Pfam" id="PF02288">
    <property type="entry name" value="Dehydratase_MU"/>
    <property type="match status" value="1"/>
</dbReference>
<dbReference type="InterPro" id="IPR036999">
    <property type="entry name" value="Diol/glycerol_deHase_lsu_sf"/>
</dbReference>
<dbReference type="NCBIfam" id="NF011979">
    <property type="entry name" value="PRK15444.1"/>
    <property type="match status" value="1"/>
</dbReference>
<sequence>MTSSDRTIRWNRMKEWDQRALRLDSFAEENPEHGFSVFRSPYDPDPSLKIDAHGKVIEMDGKRAEDFDIIDSFIAAYHIDPSVAEEAMALPNEVVARMLVDIHVPRSELMRLARGMTPAKLAQVVSCLSALEATFAYSKMRQRLSPGNQAHVTNAKDDPLQLAADAAVAVGFGFDEIETTMRVAGNAWANALACTVGAAAGDGNTLFQCSIEEAEELKIGLAGLATYAETVSVYGTERSFIDGDDTPWSKAFLTAAYASRGIKARCTSGASSELLMGFHEKCSVLYLEARCVCLQRAMGVQGTQNGGIDGAPLTASMPGGVRELLAENLMAVWVGLECASGNDTRISESEVRVGAKITPYLLAGSDLLTSGFGSVKAYDNSFNPSLINAEEMEEYLVLQRDFQADGGLVPLSEDEALKLRREAVDALADVLEELGLAKADEAMKQSVIVASGSNETTTFTPKQTLEISQAIERRGLTALDVVRALAVRGHKDMAENLLGMLRQRVSGDYLQTSAIIRDGRVVSAVNEPNDYQGPGTGYRMDDARWSRIKNIRGVIGRDHVLNAEGRHEPPEGAAQFYPIGKAETGRDPHEVVIGISPAFGERLQRTTAGHSVSDVLAALTAGILEGGGLPRVVRIRHTADTSFLGLTAAHLSGSGYGIGIQAKGTAVIHQRDRLPHMNLELFSNAPLVSLEHYRAMGRNAARMTWGETPEPIIVANDGQALGARYHPRVALLYAIETEMTDPGAEPEEMFFACAERNA</sequence>
<dbReference type="Pfam" id="PF02286">
    <property type="entry name" value="Dehydratase_LU"/>
    <property type="match status" value="1"/>
</dbReference>
<evidence type="ECO:0000259" key="1">
    <source>
        <dbReference type="Pfam" id="PF02286"/>
    </source>
</evidence>
<dbReference type="InterPro" id="IPR003208">
    <property type="entry name" value="Dehydtase/Dehydtase_re"/>
</dbReference>
<dbReference type="InterPro" id="IPR003206">
    <property type="entry name" value="Diol/glycerol_deHydtase_lsu"/>
</dbReference>
<gene>
    <name evidence="2" type="ORF">ACFO1V_01950</name>
</gene>
<name>A0ABV9H3E3_9HYPH</name>
<feature type="domain" description="Diol/glycerol dehydratase large subunit" evidence="1">
    <location>
        <begin position="9"/>
        <end position="555"/>
    </location>
</feature>
<dbReference type="Gene3D" id="3.20.20.350">
    <property type="entry name" value="Diol/glycerol dehydratase, large subunit"/>
    <property type="match status" value="1"/>
</dbReference>
<accession>A0ABV9H3E3</accession>
<organism evidence="2 3">
    <name type="scientific">Daeguia caeni</name>
    <dbReference type="NCBI Taxonomy" id="439612"/>
    <lineage>
        <taxon>Bacteria</taxon>
        <taxon>Pseudomonadati</taxon>
        <taxon>Pseudomonadota</taxon>
        <taxon>Alphaproteobacteria</taxon>
        <taxon>Hyphomicrobiales</taxon>
        <taxon>Brucellaceae</taxon>
        <taxon>Daeguia</taxon>
    </lineage>
</organism>